<accession>A0A318RKW6</accession>
<comment type="caution">
    <text evidence="1">The sequence shown here is derived from an EMBL/GenBank/DDBJ whole genome shotgun (WGS) entry which is preliminary data.</text>
</comment>
<dbReference type="EMBL" id="QJSP01000006">
    <property type="protein sequence ID" value="PYE17440.1"/>
    <property type="molecule type" value="Genomic_DNA"/>
</dbReference>
<dbReference type="AlphaFoldDB" id="A0A318RKW6"/>
<keyword evidence="2" id="KW-1185">Reference proteome</keyword>
<evidence type="ECO:0000313" key="2">
    <source>
        <dbReference type="Proteomes" id="UP000247591"/>
    </source>
</evidence>
<dbReference type="OrthoDB" id="3430164at2"/>
<organism evidence="1 2">
    <name type="scientific">Williamsia limnetica</name>
    <dbReference type="NCBI Taxonomy" id="882452"/>
    <lineage>
        <taxon>Bacteria</taxon>
        <taxon>Bacillati</taxon>
        <taxon>Actinomycetota</taxon>
        <taxon>Actinomycetes</taxon>
        <taxon>Mycobacteriales</taxon>
        <taxon>Nocardiaceae</taxon>
        <taxon>Williamsia</taxon>
    </lineage>
</organism>
<dbReference type="Proteomes" id="UP000247591">
    <property type="component" value="Unassembled WGS sequence"/>
</dbReference>
<sequence>MILGDLLRCSAYDADTTFVGHIIDARLSATVGETGGCLPTHIYGLIVGPHSSTSFLGYERETTRAPWIVDRFMRWHHRGTFLVLWADVELIVDGRVHLRPGYQRYRAALPPDPRRRTGEMRTADT</sequence>
<reference evidence="1 2" key="1">
    <citation type="submission" date="2018-06" db="EMBL/GenBank/DDBJ databases">
        <title>Genomic Encyclopedia of Type Strains, Phase IV (KMG-IV): sequencing the most valuable type-strain genomes for metagenomic binning, comparative biology and taxonomic classification.</title>
        <authorList>
            <person name="Goeker M."/>
        </authorList>
    </citation>
    <scope>NUCLEOTIDE SEQUENCE [LARGE SCALE GENOMIC DNA]</scope>
    <source>
        <strain evidence="1 2">DSM 45521</strain>
    </source>
</reference>
<protein>
    <recommendedName>
        <fullName evidence="3">PRC-barrel domain protein</fullName>
    </recommendedName>
</protein>
<proteinExistence type="predicted"/>
<dbReference type="RefSeq" id="WP_110469689.1">
    <property type="nucleotide sequence ID" value="NZ_QJSP01000006.1"/>
</dbReference>
<name>A0A318RKW6_WILLI</name>
<gene>
    <name evidence="1" type="ORF">DFR67_106143</name>
</gene>
<evidence type="ECO:0008006" key="3">
    <source>
        <dbReference type="Google" id="ProtNLM"/>
    </source>
</evidence>
<evidence type="ECO:0000313" key="1">
    <source>
        <dbReference type="EMBL" id="PYE17440.1"/>
    </source>
</evidence>